<feature type="domain" description="ABC transporter" evidence="5">
    <location>
        <begin position="107"/>
        <end position="350"/>
    </location>
</feature>
<evidence type="ECO:0000256" key="4">
    <source>
        <dbReference type="SAM" id="MobiDB-lite"/>
    </source>
</evidence>
<dbReference type="AlphaFoldDB" id="A0A177B2P7"/>
<dbReference type="FunFam" id="3.40.50.300:FF:000011">
    <property type="entry name" value="Putative ABC transporter ATP-binding component"/>
    <property type="match status" value="1"/>
</dbReference>
<keyword evidence="1" id="KW-0677">Repeat</keyword>
<keyword evidence="2" id="KW-0547">Nucleotide-binding</keyword>
<sequence>MTKKKKQSVALEKSQKEKFNSKSPENSTPETENNIEKVQKLTITENRSTVKEKNVDQDGESEILSRKEKKRLIKKNKYEKMIETQANEDQFALSVSNEKSQIGSENIKIENFSISVHGKQLFDNATLNIVKGRKYGLIGPNGHGKSTLLIHMASRKMNIQGNIDILYCEQEVKADENSALDTVLKADERRHFILQETKRIESFENSDDEICNKLKELYDELAVMDSDAAEGKARKILAGLGFTAEMQDRPTNHFSGGWRMRVSLARALFMEPTLLLLDEPTNHLDLNAVIWLNDYLQNWKKTLLVVSHDQSFLDNICTDIIHLHTKKLFYYSGAYERFKKMNAQKQRELLKDYEKQQKMLKELKKSGKSTKKAEQHQKNLKEKKKSKQEKRKIANLQDTGDKTELIEKPREYTVKFIFPNPTSLHPPIIGLYDVDFGYKDHPLILKNVSFGVDQSSRICIVGPNGIGKSTFLKLLTENLKPFVGDVKVNHRARIGKYDQHSSDQLNLDVSATQYLQTKYNFSYQNSRKQLGHFGLESSAHTIPIRDLSGGQKSRVAFADLGSDKLDVLILDEPTNNLDIESIDALADAINSFTGGVVIVTHDERLIRETNCQLWLLEDKNLVELDGDFDDYRQEILESLQVVH</sequence>
<dbReference type="Proteomes" id="UP000078046">
    <property type="component" value="Unassembled WGS sequence"/>
</dbReference>
<dbReference type="PANTHER" id="PTHR19211:SF14">
    <property type="entry name" value="ATP-BINDING CASSETTE SUB-FAMILY F MEMBER 1"/>
    <property type="match status" value="1"/>
</dbReference>
<organism evidence="6 7">
    <name type="scientific">Intoshia linei</name>
    <dbReference type="NCBI Taxonomy" id="1819745"/>
    <lineage>
        <taxon>Eukaryota</taxon>
        <taxon>Metazoa</taxon>
        <taxon>Spiralia</taxon>
        <taxon>Lophotrochozoa</taxon>
        <taxon>Mesozoa</taxon>
        <taxon>Orthonectida</taxon>
        <taxon>Rhopaluridae</taxon>
        <taxon>Intoshia</taxon>
    </lineage>
</organism>
<feature type="compositionally biased region" description="Basic residues" evidence="4">
    <location>
        <begin position="381"/>
        <end position="390"/>
    </location>
</feature>
<evidence type="ECO:0000259" key="5">
    <source>
        <dbReference type="PROSITE" id="PS50893"/>
    </source>
</evidence>
<dbReference type="InterPro" id="IPR050611">
    <property type="entry name" value="ABCF"/>
</dbReference>
<dbReference type="InterPro" id="IPR027417">
    <property type="entry name" value="P-loop_NTPase"/>
</dbReference>
<comment type="caution">
    <text evidence="6">The sequence shown here is derived from an EMBL/GenBank/DDBJ whole genome shotgun (WGS) entry which is preliminary data.</text>
</comment>
<reference evidence="6 7" key="1">
    <citation type="submission" date="2016-04" db="EMBL/GenBank/DDBJ databases">
        <title>The genome of Intoshia linei affirms orthonectids as highly simplified spiralians.</title>
        <authorList>
            <person name="Mikhailov K.V."/>
            <person name="Slusarev G.S."/>
            <person name="Nikitin M.A."/>
            <person name="Logacheva M.D."/>
            <person name="Penin A."/>
            <person name="Aleoshin V."/>
            <person name="Panchin Y.V."/>
        </authorList>
    </citation>
    <scope>NUCLEOTIDE SEQUENCE [LARGE SCALE GENOMIC DNA]</scope>
    <source>
        <strain evidence="6">Intl2013</strain>
        <tissue evidence="6">Whole animal</tissue>
    </source>
</reference>
<dbReference type="FunFam" id="3.40.50.300:FF:000549">
    <property type="entry name" value="ABC transporter ATP-binding protein arb1"/>
    <property type="match status" value="1"/>
</dbReference>
<feature type="region of interest" description="Disordered" evidence="4">
    <location>
        <begin position="1"/>
        <end position="44"/>
    </location>
</feature>
<evidence type="ECO:0000256" key="2">
    <source>
        <dbReference type="ARBA" id="ARBA00022741"/>
    </source>
</evidence>
<keyword evidence="7" id="KW-1185">Reference proteome</keyword>
<dbReference type="Gene3D" id="3.40.50.300">
    <property type="entry name" value="P-loop containing nucleotide triphosphate hydrolases"/>
    <property type="match status" value="2"/>
</dbReference>
<feature type="compositionally biased region" description="Polar residues" evidence="4">
    <location>
        <begin position="21"/>
        <end position="32"/>
    </location>
</feature>
<feature type="compositionally biased region" description="Basic and acidic residues" evidence="4">
    <location>
        <begin position="363"/>
        <end position="380"/>
    </location>
</feature>
<protein>
    <recommendedName>
        <fullName evidence="5">ABC transporter domain-containing protein</fullName>
    </recommendedName>
</protein>
<evidence type="ECO:0000313" key="7">
    <source>
        <dbReference type="Proteomes" id="UP000078046"/>
    </source>
</evidence>
<dbReference type="GO" id="GO:0005524">
    <property type="term" value="F:ATP binding"/>
    <property type="evidence" value="ECO:0007669"/>
    <property type="project" value="UniProtKB-KW"/>
</dbReference>
<dbReference type="Pfam" id="PF00005">
    <property type="entry name" value="ABC_tran"/>
    <property type="match status" value="2"/>
</dbReference>
<accession>A0A177B2P7</accession>
<dbReference type="SMART" id="SM00382">
    <property type="entry name" value="AAA"/>
    <property type="match status" value="2"/>
</dbReference>
<dbReference type="SUPFAM" id="SSF52540">
    <property type="entry name" value="P-loop containing nucleoside triphosphate hydrolases"/>
    <property type="match status" value="2"/>
</dbReference>
<dbReference type="PROSITE" id="PS50893">
    <property type="entry name" value="ABC_TRANSPORTER_2"/>
    <property type="match status" value="2"/>
</dbReference>
<feature type="domain" description="ABC transporter" evidence="5">
    <location>
        <begin position="429"/>
        <end position="643"/>
    </location>
</feature>
<dbReference type="InterPro" id="IPR003593">
    <property type="entry name" value="AAA+_ATPase"/>
</dbReference>
<evidence type="ECO:0000313" key="6">
    <source>
        <dbReference type="EMBL" id="OAF68506.1"/>
    </source>
</evidence>
<dbReference type="PANTHER" id="PTHR19211">
    <property type="entry name" value="ATP-BINDING TRANSPORT PROTEIN-RELATED"/>
    <property type="match status" value="1"/>
</dbReference>
<dbReference type="InterPro" id="IPR017871">
    <property type="entry name" value="ABC_transporter-like_CS"/>
</dbReference>
<proteinExistence type="predicted"/>
<keyword evidence="3" id="KW-0067">ATP-binding</keyword>
<dbReference type="CDD" id="cd03221">
    <property type="entry name" value="ABCF_EF-3"/>
    <property type="match status" value="2"/>
</dbReference>
<evidence type="ECO:0000256" key="3">
    <source>
        <dbReference type="ARBA" id="ARBA00022840"/>
    </source>
</evidence>
<dbReference type="EMBL" id="LWCA01000434">
    <property type="protein sequence ID" value="OAF68506.1"/>
    <property type="molecule type" value="Genomic_DNA"/>
</dbReference>
<evidence type="ECO:0000256" key="1">
    <source>
        <dbReference type="ARBA" id="ARBA00022737"/>
    </source>
</evidence>
<dbReference type="PROSITE" id="PS00211">
    <property type="entry name" value="ABC_TRANSPORTER_1"/>
    <property type="match status" value="1"/>
</dbReference>
<dbReference type="OrthoDB" id="2110130at2759"/>
<feature type="region of interest" description="Disordered" evidence="4">
    <location>
        <begin position="363"/>
        <end position="400"/>
    </location>
</feature>
<dbReference type="GO" id="GO:0016887">
    <property type="term" value="F:ATP hydrolysis activity"/>
    <property type="evidence" value="ECO:0007669"/>
    <property type="project" value="InterPro"/>
</dbReference>
<dbReference type="InterPro" id="IPR003439">
    <property type="entry name" value="ABC_transporter-like_ATP-bd"/>
</dbReference>
<gene>
    <name evidence="6" type="ORF">A3Q56_03762</name>
</gene>
<name>A0A177B2P7_9BILA</name>